<dbReference type="Gene3D" id="3.40.50.300">
    <property type="entry name" value="P-loop containing nucleotide triphosphate hydrolases"/>
    <property type="match status" value="1"/>
</dbReference>
<dbReference type="EMBL" id="MJIL01000095">
    <property type="protein sequence ID" value="OLQ71275.1"/>
    <property type="molecule type" value="Genomic_DNA"/>
</dbReference>
<dbReference type="GO" id="GO:0016787">
    <property type="term" value="F:hydrolase activity"/>
    <property type="evidence" value="ECO:0007669"/>
    <property type="project" value="UniProtKB-KW"/>
</dbReference>
<evidence type="ECO:0000256" key="4">
    <source>
        <dbReference type="ARBA" id="ARBA00022840"/>
    </source>
</evidence>
<reference evidence="7 8" key="1">
    <citation type="submission" date="2016-09" db="EMBL/GenBank/DDBJ databases">
        <title>Photobacterium proteolyticum sp. nov. a protease producing bacterium isolated from ocean sediments of Laizhou Bay.</title>
        <authorList>
            <person name="Li Y."/>
        </authorList>
    </citation>
    <scope>NUCLEOTIDE SEQUENCE [LARGE SCALE GENOMIC DNA]</scope>
    <source>
        <strain evidence="7 8">13-12</strain>
    </source>
</reference>
<dbReference type="Pfam" id="PF12592">
    <property type="entry name" value="ATPase_RavA_C"/>
    <property type="match status" value="1"/>
</dbReference>
<dbReference type="Proteomes" id="UP000186905">
    <property type="component" value="Unassembled WGS sequence"/>
</dbReference>
<keyword evidence="8" id="KW-1185">Reference proteome</keyword>
<protein>
    <submittedName>
        <fullName evidence="7">AAA family ATPase</fullName>
    </submittedName>
</protein>
<proteinExistence type="predicted"/>
<dbReference type="InterPro" id="IPR003593">
    <property type="entry name" value="AAA+_ATPase"/>
</dbReference>
<feature type="domain" description="AAA+ ATPase" evidence="6">
    <location>
        <begin position="46"/>
        <end position="194"/>
    </location>
</feature>
<keyword evidence="3" id="KW-0378">Hydrolase</keyword>
<keyword evidence="5" id="KW-0143">Chaperone</keyword>
<keyword evidence="4" id="KW-0067">ATP-binding</keyword>
<organism evidence="7 8">
    <name type="scientific">Photobacterium proteolyticum</name>
    <dbReference type="NCBI Taxonomy" id="1903952"/>
    <lineage>
        <taxon>Bacteria</taxon>
        <taxon>Pseudomonadati</taxon>
        <taxon>Pseudomonadota</taxon>
        <taxon>Gammaproteobacteria</taxon>
        <taxon>Vibrionales</taxon>
        <taxon>Vibrionaceae</taxon>
        <taxon>Photobacterium</taxon>
    </lineage>
</organism>
<dbReference type="InterPro" id="IPR046898">
    <property type="entry name" value="RavA_LARA_dom"/>
</dbReference>
<name>A0A1Q9GAD6_9GAMM</name>
<dbReference type="PANTHER" id="PTHR32204:SF0">
    <property type="entry name" value="ATPASE RAVA"/>
    <property type="match status" value="1"/>
</dbReference>
<evidence type="ECO:0000256" key="2">
    <source>
        <dbReference type="ARBA" id="ARBA00022741"/>
    </source>
</evidence>
<dbReference type="InterPro" id="IPR046932">
    <property type="entry name" value="RavA_LARA_sf"/>
</dbReference>
<dbReference type="OrthoDB" id="1814213at2"/>
<evidence type="ECO:0000256" key="5">
    <source>
        <dbReference type="ARBA" id="ARBA00023186"/>
    </source>
</evidence>
<dbReference type="InterPro" id="IPR050513">
    <property type="entry name" value="RavA_ATPases"/>
</dbReference>
<dbReference type="InterPro" id="IPR022547">
    <property type="entry name" value="ATPase_RavA_C"/>
</dbReference>
<comment type="caution">
    <text evidence="7">The sequence shown here is derived from an EMBL/GenBank/DDBJ whole genome shotgun (WGS) entry which is preliminary data.</text>
</comment>
<dbReference type="PANTHER" id="PTHR32204">
    <property type="entry name" value="ATPASE RAVA"/>
    <property type="match status" value="1"/>
</dbReference>
<dbReference type="GO" id="GO:0005524">
    <property type="term" value="F:ATP binding"/>
    <property type="evidence" value="ECO:0007669"/>
    <property type="project" value="UniProtKB-KW"/>
</dbReference>
<dbReference type="CDD" id="cd00009">
    <property type="entry name" value="AAA"/>
    <property type="match status" value="1"/>
</dbReference>
<dbReference type="Pfam" id="PF20030">
    <property type="entry name" value="bpMoxR"/>
    <property type="match status" value="1"/>
</dbReference>
<gene>
    <name evidence="7" type="ORF">BIT28_03700</name>
</gene>
<dbReference type="STRING" id="1903952.BIT28_03700"/>
<dbReference type="Pfam" id="PF17868">
    <property type="entry name" value="AAA_lid_8"/>
    <property type="match status" value="1"/>
</dbReference>
<evidence type="ECO:0000259" key="6">
    <source>
        <dbReference type="SMART" id="SM00382"/>
    </source>
</evidence>
<keyword evidence="2" id="KW-0547">Nucleotide-binding</keyword>
<dbReference type="Gene3D" id="1.20.58.1510">
    <property type="match status" value="1"/>
</dbReference>
<dbReference type="SUPFAM" id="SSF52540">
    <property type="entry name" value="P-loop containing nucleoside triphosphate hydrolases"/>
    <property type="match status" value="1"/>
</dbReference>
<evidence type="ECO:0000256" key="1">
    <source>
        <dbReference type="ARBA" id="ARBA00022490"/>
    </source>
</evidence>
<evidence type="ECO:0000313" key="7">
    <source>
        <dbReference type="EMBL" id="OLQ71275.1"/>
    </source>
</evidence>
<evidence type="ECO:0000256" key="3">
    <source>
        <dbReference type="ARBA" id="ARBA00022801"/>
    </source>
</evidence>
<dbReference type="Pfam" id="PF20265">
    <property type="entry name" value="LARA_dom"/>
    <property type="match status" value="1"/>
</dbReference>
<dbReference type="SMART" id="SM00382">
    <property type="entry name" value="AAA"/>
    <property type="match status" value="1"/>
</dbReference>
<dbReference type="Gene3D" id="2.40.128.430">
    <property type="match status" value="1"/>
</dbReference>
<evidence type="ECO:0000313" key="8">
    <source>
        <dbReference type="Proteomes" id="UP000186905"/>
    </source>
</evidence>
<dbReference type="InterPro" id="IPR045427">
    <property type="entry name" value="MoxR"/>
</dbReference>
<sequence length="551" mass="62471">MLTMARQAQPNKALVSERIQKLVKALSNGVYEREETIKLCLLAALAGESVFLLGPPGIAKSLIAKRLIQAFDNSQFFDYLMTRFSTPEEVFGPLSIQELKDNGKYVRLVDGYLPTAQVVFLDEIWKAGPAILNTLLTVVNERTFKNGQDILPVPMRLLVTASNELPEEDSGLEALFDRMLVRVFVNRIQEKQNFKAMLMGDGPSIKELEPGLAITDEEYESWQQHIDEIRLNDEIFEKIYELKSMVEQRAEAGEDFASEDSELYISDRRWKKSVRLLKTSAFFNGREAINPLDLLLLQDCLWHSPESRNVVRSIISEFATQKAFNQETAQLNANEAQSIIDDVHDDIASELCITFEHETMMRKERFKCDFSTARRYNVNHNPRMIKLVMLQQNPSVSEQETGDSRWVYVDGDEFEKKIKTGQCDIYGFVNKNTHLCRLQFEVDAQHRLVIKDIANRSVLVGVAGADGMTDAQQQLWQIEAEKASGKIADAEHSLKVSRSSFHGALPHNFVDAELPALIEQSISSASDSVADLKIVIEKSAFRISQMSEYFA</sequence>
<dbReference type="AlphaFoldDB" id="A0A1Q9GAD6"/>
<dbReference type="RefSeq" id="WP_075767556.1">
    <property type="nucleotide sequence ID" value="NZ_MJIL01000095.1"/>
</dbReference>
<keyword evidence="1" id="KW-0963">Cytoplasm</keyword>
<dbReference type="InterPro" id="IPR027417">
    <property type="entry name" value="P-loop_NTPase"/>
</dbReference>
<accession>A0A1Q9GAD6</accession>
<dbReference type="InterPro" id="IPR041538">
    <property type="entry name" value="RavA-like_AAA_lid"/>
</dbReference>